<feature type="transmembrane region" description="Helical" evidence="5">
    <location>
        <begin position="89"/>
        <end position="109"/>
    </location>
</feature>
<dbReference type="InParanoid" id="F0ZX73"/>
<name>F0ZX73_DICPU</name>
<evidence type="ECO:0000256" key="2">
    <source>
        <dbReference type="ARBA" id="ARBA00022692"/>
    </source>
</evidence>
<gene>
    <name evidence="6" type="ORF">DICPUDRAFT_99208</name>
</gene>
<evidence type="ECO:0000256" key="3">
    <source>
        <dbReference type="ARBA" id="ARBA00022989"/>
    </source>
</evidence>
<keyword evidence="4 5" id="KW-0472">Membrane</keyword>
<dbReference type="Pfam" id="PF03208">
    <property type="entry name" value="PRA1"/>
    <property type="match status" value="1"/>
</dbReference>
<dbReference type="InterPro" id="IPR004895">
    <property type="entry name" value="Prenylated_rab_accept_PRA1"/>
</dbReference>
<reference evidence="7" key="1">
    <citation type="journal article" date="2011" name="Genome Biol.">
        <title>Comparative genomics of the social amoebae Dictyostelium discoideum and Dictyostelium purpureum.</title>
        <authorList>
            <consortium name="US DOE Joint Genome Institute (JGI-PGF)"/>
            <person name="Sucgang R."/>
            <person name="Kuo A."/>
            <person name="Tian X."/>
            <person name="Salerno W."/>
            <person name="Parikh A."/>
            <person name="Feasley C.L."/>
            <person name="Dalin E."/>
            <person name="Tu H."/>
            <person name="Huang E."/>
            <person name="Barry K."/>
            <person name="Lindquist E."/>
            <person name="Shapiro H."/>
            <person name="Bruce D."/>
            <person name="Schmutz J."/>
            <person name="Salamov A."/>
            <person name="Fey P."/>
            <person name="Gaudet P."/>
            <person name="Anjard C."/>
            <person name="Babu M.M."/>
            <person name="Basu S."/>
            <person name="Bushmanova Y."/>
            <person name="van der Wel H."/>
            <person name="Katoh-Kurasawa M."/>
            <person name="Dinh C."/>
            <person name="Coutinho P.M."/>
            <person name="Saito T."/>
            <person name="Elias M."/>
            <person name="Schaap P."/>
            <person name="Kay R.R."/>
            <person name="Henrissat B."/>
            <person name="Eichinger L."/>
            <person name="Rivero F."/>
            <person name="Putnam N.H."/>
            <person name="West C.M."/>
            <person name="Loomis W.F."/>
            <person name="Chisholm R.L."/>
            <person name="Shaulsky G."/>
            <person name="Strassmann J.E."/>
            <person name="Queller D.C."/>
            <person name="Kuspa A."/>
            <person name="Grigoriev I.V."/>
        </authorList>
    </citation>
    <scope>NUCLEOTIDE SEQUENCE [LARGE SCALE GENOMIC DNA]</scope>
    <source>
        <strain evidence="7">QSDP1</strain>
    </source>
</reference>
<evidence type="ECO:0000256" key="5">
    <source>
        <dbReference type="RuleBase" id="RU363107"/>
    </source>
</evidence>
<organism evidence="6 7">
    <name type="scientific">Dictyostelium purpureum</name>
    <name type="common">Slime mold</name>
    <dbReference type="NCBI Taxonomy" id="5786"/>
    <lineage>
        <taxon>Eukaryota</taxon>
        <taxon>Amoebozoa</taxon>
        <taxon>Evosea</taxon>
        <taxon>Eumycetozoa</taxon>
        <taxon>Dictyostelia</taxon>
        <taxon>Dictyosteliales</taxon>
        <taxon>Dictyosteliaceae</taxon>
        <taxon>Dictyostelium</taxon>
    </lineage>
</organism>
<proteinExistence type="inferred from homology"/>
<dbReference type="GeneID" id="10505771"/>
<evidence type="ECO:0000256" key="1">
    <source>
        <dbReference type="ARBA" id="ARBA00004141"/>
    </source>
</evidence>
<dbReference type="FunCoup" id="F0ZX73">
    <property type="interactions" value="151"/>
</dbReference>
<evidence type="ECO:0000313" key="6">
    <source>
        <dbReference type="EMBL" id="EGC31454.1"/>
    </source>
</evidence>
<protein>
    <recommendedName>
        <fullName evidence="5">PRA1 family protein</fullName>
    </recommendedName>
</protein>
<dbReference type="GO" id="GO:0016020">
    <property type="term" value="C:membrane"/>
    <property type="evidence" value="ECO:0007669"/>
    <property type="project" value="UniProtKB-SubCell"/>
</dbReference>
<dbReference type="eggNOG" id="ENOG502RHMD">
    <property type="taxonomic scope" value="Eukaryota"/>
</dbReference>
<accession>F0ZX73</accession>
<feature type="transmembrane region" description="Helical" evidence="5">
    <location>
        <begin position="115"/>
        <end position="133"/>
    </location>
</feature>
<dbReference type="OMA" id="ITRMEDN"/>
<dbReference type="OrthoDB" id="18213at2759"/>
<keyword evidence="2 5" id="KW-0812">Transmembrane</keyword>
<keyword evidence="7" id="KW-1185">Reference proteome</keyword>
<dbReference type="PANTHER" id="PTHR19317:SF93">
    <property type="entry name" value="PRA1 FAMILY PROTEIN 2"/>
    <property type="match status" value="1"/>
</dbReference>
<evidence type="ECO:0000313" key="7">
    <source>
        <dbReference type="Proteomes" id="UP000001064"/>
    </source>
</evidence>
<dbReference type="RefSeq" id="XP_003292023.1">
    <property type="nucleotide sequence ID" value="XM_003291975.1"/>
</dbReference>
<comment type="subcellular location">
    <subcellularLocation>
        <location evidence="1 5">Membrane</location>
        <topology evidence="1 5">Multi-pass membrane protein</topology>
    </subcellularLocation>
</comment>
<dbReference type="STRING" id="5786.F0ZX73"/>
<dbReference type="EMBL" id="GL871253">
    <property type="protein sequence ID" value="EGC31454.1"/>
    <property type="molecule type" value="Genomic_DNA"/>
</dbReference>
<comment type="similarity">
    <text evidence="5">Belongs to the PRA1 family.</text>
</comment>
<dbReference type="AlphaFoldDB" id="F0ZX73"/>
<sequence length="158" mass="17536">MSSTNSNIKLQPWGEFADFNRFGVPGNQIKERIEDNLNFYSGNYLFIVGAVILLNLFMNINLLVAVGILTAIAYFLFVVQSGSKKVGSFVVTPIIQMVIFGVISVIVIYKISGLTLLYSILFALVFVLAHGAFRMRNLKNKASNFVNGIKSEIKGEFN</sequence>
<evidence type="ECO:0000256" key="4">
    <source>
        <dbReference type="ARBA" id="ARBA00023136"/>
    </source>
</evidence>
<keyword evidence="3 5" id="KW-1133">Transmembrane helix</keyword>
<dbReference type="VEuPathDB" id="AmoebaDB:DICPUDRAFT_99208"/>
<dbReference type="GO" id="GO:0005794">
    <property type="term" value="C:Golgi apparatus"/>
    <property type="evidence" value="ECO:0000318"/>
    <property type="project" value="GO_Central"/>
</dbReference>
<dbReference type="PANTHER" id="PTHR19317">
    <property type="entry name" value="PRENYLATED RAB ACCEPTOR 1-RELATED"/>
    <property type="match status" value="1"/>
</dbReference>
<dbReference type="KEGG" id="dpp:DICPUDRAFT_99208"/>
<feature type="transmembrane region" description="Helical" evidence="5">
    <location>
        <begin position="44"/>
        <end position="77"/>
    </location>
</feature>
<dbReference type="Proteomes" id="UP000001064">
    <property type="component" value="Unassembled WGS sequence"/>
</dbReference>